<dbReference type="Proteomes" id="UP000033684">
    <property type="component" value="Unassembled WGS sequence"/>
</dbReference>
<dbReference type="GO" id="GO:0016491">
    <property type="term" value="F:oxidoreductase activity"/>
    <property type="evidence" value="ECO:0007669"/>
    <property type="project" value="InterPro"/>
</dbReference>
<feature type="domain" description="Thioredoxin" evidence="1">
    <location>
        <begin position="16"/>
        <end position="157"/>
    </location>
</feature>
<dbReference type="PROSITE" id="PS51352">
    <property type="entry name" value="THIOREDOXIN_2"/>
    <property type="match status" value="1"/>
</dbReference>
<dbReference type="InterPro" id="IPR050553">
    <property type="entry name" value="Thioredoxin_ResA/DsbE_sf"/>
</dbReference>
<dbReference type="EMBL" id="LAJX01000134">
    <property type="protein sequence ID" value="KJV06125.1"/>
    <property type="molecule type" value="Genomic_DNA"/>
</dbReference>
<evidence type="ECO:0000313" key="3">
    <source>
        <dbReference type="Proteomes" id="UP000033684"/>
    </source>
</evidence>
<keyword evidence="3" id="KW-1185">Reference proteome</keyword>
<dbReference type="PATRIC" id="fig|1632867.3.peg.1004"/>
<dbReference type="InterPro" id="IPR036249">
    <property type="entry name" value="Thioredoxin-like_sf"/>
</dbReference>
<reference evidence="3" key="1">
    <citation type="submission" date="2015-03" db="EMBL/GenBank/DDBJ databases">
        <title>Draft genome sequence of a novel methanotroph (Sn10-6) isolated from flooded ricefield rhizosphere in India.</title>
        <authorList>
            <person name="Pandit P.S."/>
            <person name="Pore S.D."/>
            <person name="Arora P."/>
            <person name="Kapse N.G."/>
            <person name="Dhakephalkar P.K."/>
            <person name="Rahalkar M.C."/>
        </authorList>
    </citation>
    <scope>NUCLEOTIDE SEQUENCE [LARGE SCALE GENOMIC DNA]</scope>
    <source>
        <strain evidence="3">Sn10-6</strain>
    </source>
</reference>
<reference evidence="2 3" key="2">
    <citation type="journal article" date="2016" name="Microb. Ecol.">
        <title>Genome Characteristics of a Novel Type I Methanotroph (Sn10-6) Isolated from a Flooded Indian Rice Field.</title>
        <authorList>
            <person name="Rahalkar M.C."/>
            <person name="Pandit P.S."/>
            <person name="Dhakephalkar P.K."/>
            <person name="Pore S."/>
            <person name="Arora P."/>
            <person name="Kapse N."/>
        </authorList>
    </citation>
    <scope>NUCLEOTIDE SEQUENCE [LARGE SCALE GENOMIC DNA]</scope>
    <source>
        <strain evidence="2 3">Sn10-6</strain>
    </source>
</reference>
<dbReference type="GO" id="GO:0016209">
    <property type="term" value="F:antioxidant activity"/>
    <property type="evidence" value="ECO:0007669"/>
    <property type="project" value="InterPro"/>
</dbReference>
<comment type="caution">
    <text evidence="2">The sequence shown here is derived from an EMBL/GenBank/DDBJ whole genome shotgun (WGS) entry which is preliminary data.</text>
</comment>
<dbReference type="Pfam" id="PF00578">
    <property type="entry name" value="AhpC-TSA"/>
    <property type="match status" value="1"/>
</dbReference>
<dbReference type="CDD" id="cd02966">
    <property type="entry name" value="TlpA_like_family"/>
    <property type="match status" value="1"/>
</dbReference>
<dbReference type="SUPFAM" id="SSF52833">
    <property type="entry name" value="Thioredoxin-like"/>
    <property type="match status" value="1"/>
</dbReference>
<dbReference type="Gene3D" id="3.40.30.10">
    <property type="entry name" value="Glutaredoxin"/>
    <property type="match status" value="1"/>
</dbReference>
<protein>
    <submittedName>
        <fullName evidence="2">Redoxin</fullName>
    </submittedName>
</protein>
<gene>
    <name evidence="2" type="ORF">VZ94_13415</name>
</gene>
<name>A0A0F3IH67_9GAMM</name>
<organism evidence="2 3">
    <name type="scientific">Methylocucumis oryzae</name>
    <dbReference type="NCBI Taxonomy" id="1632867"/>
    <lineage>
        <taxon>Bacteria</taxon>
        <taxon>Pseudomonadati</taxon>
        <taxon>Pseudomonadota</taxon>
        <taxon>Gammaproteobacteria</taxon>
        <taxon>Methylococcales</taxon>
        <taxon>Methylococcaceae</taxon>
        <taxon>Methylocucumis</taxon>
    </lineage>
</organism>
<sequence length="158" mass="17496">MALISSTSFSIVTHALEVGQPAPQFVLPSLQDNKPIELKNYAGKVLYIDFWASWCAPCRTSFPLLDALHKKLHAKGFEVLGVNLDEDKAKAEEFIKELPVGFTLLNDGKGEWADKYVIESMPTSFIVDKHGIVKHIHNGFTSGDIVELEKTITALLAE</sequence>
<dbReference type="PANTHER" id="PTHR42852">
    <property type="entry name" value="THIOL:DISULFIDE INTERCHANGE PROTEIN DSBE"/>
    <property type="match status" value="1"/>
</dbReference>
<proteinExistence type="predicted"/>
<dbReference type="PANTHER" id="PTHR42852:SF17">
    <property type="entry name" value="THIOREDOXIN-LIKE PROTEIN HI_1115"/>
    <property type="match status" value="1"/>
</dbReference>
<evidence type="ECO:0000259" key="1">
    <source>
        <dbReference type="PROSITE" id="PS51352"/>
    </source>
</evidence>
<dbReference type="InterPro" id="IPR013766">
    <property type="entry name" value="Thioredoxin_domain"/>
</dbReference>
<dbReference type="AlphaFoldDB" id="A0A0F3IH67"/>
<evidence type="ECO:0000313" key="2">
    <source>
        <dbReference type="EMBL" id="KJV06125.1"/>
    </source>
</evidence>
<dbReference type="InterPro" id="IPR000866">
    <property type="entry name" value="AhpC/TSA"/>
</dbReference>
<accession>A0A0F3IH67</accession>